<keyword evidence="2" id="KW-0808">Transferase</keyword>
<dbReference type="Pfam" id="PF08543">
    <property type="entry name" value="Phos_pyr_kin"/>
    <property type="match status" value="1"/>
</dbReference>
<dbReference type="GO" id="GO:0008478">
    <property type="term" value="F:pyridoxal kinase activity"/>
    <property type="evidence" value="ECO:0007669"/>
    <property type="project" value="UniProtKB-EC"/>
</dbReference>
<dbReference type="EMBL" id="FNUV01000002">
    <property type="protein sequence ID" value="SEF63131.1"/>
    <property type="molecule type" value="Genomic_DNA"/>
</dbReference>
<evidence type="ECO:0000313" key="7">
    <source>
        <dbReference type="EMBL" id="SEF63131.1"/>
    </source>
</evidence>
<evidence type="ECO:0000256" key="3">
    <source>
        <dbReference type="ARBA" id="ARBA00022741"/>
    </source>
</evidence>
<evidence type="ECO:0000256" key="1">
    <source>
        <dbReference type="ARBA" id="ARBA00012104"/>
    </source>
</evidence>
<proteinExistence type="predicted"/>
<evidence type="ECO:0000256" key="5">
    <source>
        <dbReference type="ARBA" id="ARBA00022840"/>
    </source>
</evidence>
<evidence type="ECO:0000256" key="2">
    <source>
        <dbReference type="ARBA" id="ARBA00022679"/>
    </source>
</evidence>
<dbReference type="InterPro" id="IPR004625">
    <property type="entry name" value="PyrdxlKinase"/>
</dbReference>
<dbReference type="InterPro" id="IPR029056">
    <property type="entry name" value="Ribokinase-like"/>
</dbReference>
<reference evidence="7 8" key="1">
    <citation type="submission" date="2016-10" db="EMBL/GenBank/DDBJ databases">
        <authorList>
            <person name="de Groot N.N."/>
        </authorList>
    </citation>
    <scope>NUCLEOTIDE SEQUENCE [LARGE SCALE GENOMIC DNA]</scope>
    <source>
        <strain evidence="7 8">AR32</strain>
    </source>
</reference>
<dbReference type="Gene3D" id="3.40.1190.20">
    <property type="match status" value="1"/>
</dbReference>
<dbReference type="AlphaFoldDB" id="A0A1H5TM03"/>
<keyword evidence="4 7" id="KW-0418">Kinase</keyword>
<protein>
    <recommendedName>
        <fullName evidence="1">pyridoxal kinase</fullName>
        <ecNumber evidence="1">2.7.1.35</ecNumber>
    </recommendedName>
</protein>
<organism evidence="7 8">
    <name type="scientific">Xylanibacter ruminicola</name>
    <name type="common">Prevotella ruminicola</name>
    <dbReference type="NCBI Taxonomy" id="839"/>
    <lineage>
        <taxon>Bacteria</taxon>
        <taxon>Pseudomonadati</taxon>
        <taxon>Bacteroidota</taxon>
        <taxon>Bacteroidia</taxon>
        <taxon>Bacteroidales</taxon>
        <taxon>Prevotellaceae</taxon>
        <taxon>Xylanibacter</taxon>
    </lineage>
</organism>
<dbReference type="GO" id="GO:0009443">
    <property type="term" value="P:pyridoxal 5'-phosphate salvage"/>
    <property type="evidence" value="ECO:0007669"/>
    <property type="project" value="InterPro"/>
</dbReference>
<evidence type="ECO:0000313" key="8">
    <source>
        <dbReference type="Proteomes" id="UP000236735"/>
    </source>
</evidence>
<dbReference type="PANTHER" id="PTHR10534">
    <property type="entry name" value="PYRIDOXAL KINASE"/>
    <property type="match status" value="1"/>
</dbReference>
<dbReference type="InterPro" id="IPR013749">
    <property type="entry name" value="PM/HMP-P_kinase-1"/>
</dbReference>
<evidence type="ECO:0000259" key="6">
    <source>
        <dbReference type="Pfam" id="PF08543"/>
    </source>
</evidence>
<keyword evidence="5" id="KW-0067">ATP-binding</keyword>
<dbReference type="GO" id="GO:0005829">
    <property type="term" value="C:cytosol"/>
    <property type="evidence" value="ECO:0007669"/>
    <property type="project" value="TreeGrafter"/>
</dbReference>
<keyword evidence="3" id="KW-0547">Nucleotide-binding</keyword>
<sequence length="277" mass="30920">MRTFAAEMKQILLINDVVGYGKVGMGAMLPILSYLGIPTYSLPTALVSNTLDYGKFNIQDTTEYIRGTLPVWKKLGFSFDAICTGLMFSDEQAKLVASYCKEQGESGTWVFVDPILGDGGRLYNGVTQKQVELMREMVSVAHLTFPNYTEACYLTDTPIHMEGVSWEQVADLLDKLRDIGCKSALITSCKIDGQNAVAGYNHFDDHYFHLNYHEIPGLFHGTGDIFSAVLIGHLLNGESLKTSTRTAMDTVFRMIDRYRNTDDKNRGIPVEKCLDLL</sequence>
<gene>
    <name evidence="7" type="ORF">SAMN05216354_1107</name>
</gene>
<feature type="domain" description="Pyridoxamine kinase/Phosphomethylpyrimidine kinase" evidence="6">
    <location>
        <begin position="76"/>
        <end position="257"/>
    </location>
</feature>
<accession>A0A1H5TM03</accession>
<dbReference type="PANTHER" id="PTHR10534:SF2">
    <property type="entry name" value="PYRIDOXAL KINASE"/>
    <property type="match status" value="1"/>
</dbReference>
<dbReference type="Proteomes" id="UP000236735">
    <property type="component" value="Unassembled WGS sequence"/>
</dbReference>
<dbReference type="EC" id="2.7.1.35" evidence="1"/>
<evidence type="ECO:0000256" key="4">
    <source>
        <dbReference type="ARBA" id="ARBA00022777"/>
    </source>
</evidence>
<dbReference type="GO" id="GO:0005524">
    <property type="term" value="F:ATP binding"/>
    <property type="evidence" value="ECO:0007669"/>
    <property type="project" value="UniProtKB-KW"/>
</dbReference>
<name>A0A1H5TM03_XYLRU</name>
<dbReference type="SUPFAM" id="SSF53613">
    <property type="entry name" value="Ribokinase-like"/>
    <property type="match status" value="1"/>
</dbReference>